<keyword evidence="1" id="KW-0812">Transmembrane</keyword>
<organism evidence="2 3">
    <name type="scientific">Butyrivibrio hungatei</name>
    <dbReference type="NCBI Taxonomy" id="185008"/>
    <lineage>
        <taxon>Bacteria</taxon>
        <taxon>Bacillati</taxon>
        <taxon>Bacillota</taxon>
        <taxon>Clostridia</taxon>
        <taxon>Lachnospirales</taxon>
        <taxon>Lachnospiraceae</taxon>
        <taxon>Butyrivibrio</taxon>
    </lineage>
</organism>
<keyword evidence="1" id="KW-0472">Membrane</keyword>
<evidence type="ECO:0000256" key="1">
    <source>
        <dbReference type="SAM" id="Phobius"/>
    </source>
</evidence>
<keyword evidence="1" id="KW-1133">Transmembrane helix</keyword>
<evidence type="ECO:0000313" key="2">
    <source>
        <dbReference type="EMBL" id="SCY46106.1"/>
    </source>
</evidence>
<sequence length="134" mass="15883">MYEQREKFINKYLKFAVLIVPIGFGAYPTIHFNGMAKRLFCIFIVSIGASLLLIPLMWISLKHFYVYEDRIVIKGLLYKKQYLYENIIKCFFRRNTETLCLYMADREVKLHIGTYNSSKDIVGNMSRYISIKEV</sequence>
<dbReference type="Proteomes" id="UP000183047">
    <property type="component" value="Unassembled WGS sequence"/>
</dbReference>
<accession>A0A1G5G3E1</accession>
<evidence type="ECO:0000313" key="3">
    <source>
        <dbReference type="Proteomes" id="UP000183047"/>
    </source>
</evidence>
<keyword evidence="3" id="KW-1185">Reference proteome</keyword>
<feature type="transmembrane region" description="Helical" evidence="1">
    <location>
        <begin position="12"/>
        <end position="30"/>
    </location>
</feature>
<feature type="transmembrane region" description="Helical" evidence="1">
    <location>
        <begin position="36"/>
        <end position="61"/>
    </location>
</feature>
<proteinExistence type="predicted"/>
<dbReference type="EMBL" id="FMUR01000018">
    <property type="protein sequence ID" value="SCY46106.1"/>
    <property type="molecule type" value="Genomic_DNA"/>
</dbReference>
<gene>
    <name evidence="2" type="ORF">SAMN02910451_02698</name>
</gene>
<dbReference type="AlphaFoldDB" id="A0A1G5G3E1"/>
<name>A0A1G5G3E1_9FIRM</name>
<protein>
    <submittedName>
        <fullName evidence="2">Uncharacterized protein</fullName>
    </submittedName>
</protein>
<reference evidence="3" key="1">
    <citation type="submission" date="2016-10" db="EMBL/GenBank/DDBJ databases">
        <authorList>
            <person name="Varghese N."/>
            <person name="Submissions S."/>
        </authorList>
    </citation>
    <scope>NUCLEOTIDE SEQUENCE [LARGE SCALE GENOMIC DNA]</scope>
    <source>
        <strain evidence="3">XBD2006</strain>
    </source>
</reference>